<dbReference type="OrthoDB" id="4120859at2"/>
<dbReference type="STRING" id="1678637.AC230_10935"/>
<organism evidence="1 2">
    <name type="scientific">Streptomyces caatingaensis</name>
    <dbReference type="NCBI Taxonomy" id="1678637"/>
    <lineage>
        <taxon>Bacteria</taxon>
        <taxon>Bacillati</taxon>
        <taxon>Actinomycetota</taxon>
        <taxon>Actinomycetes</taxon>
        <taxon>Kitasatosporales</taxon>
        <taxon>Streptomycetaceae</taxon>
        <taxon>Streptomyces</taxon>
    </lineage>
</organism>
<dbReference type="Gene3D" id="3.40.50.1240">
    <property type="entry name" value="Phosphoglycerate mutase-like"/>
    <property type="match status" value="1"/>
</dbReference>
<dbReference type="Pfam" id="PF00300">
    <property type="entry name" value="His_Phos_1"/>
    <property type="match status" value="1"/>
</dbReference>
<dbReference type="InterPro" id="IPR029033">
    <property type="entry name" value="His_PPase_superfam"/>
</dbReference>
<dbReference type="CDD" id="cd07067">
    <property type="entry name" value="HP_PGM_like"/>
    <property type="match status" value="1"/>
</dbReference>
<reference evidence="2" key="1">
    <citation type="submission" date="2015-07" db="EMBL/GenBank/DDBJ databases">
        <title>Draft genome sequence of Streptomyces sp. CMAA 1322, a bacterium isolated from Caatinga biome, from dry forest semiarid of Brazil.</title>
        <authorList>
            <person name="Santos S.N."/>
            <person name="Gacesa R."/>
            <person name="Taketani R.G."/>
            <person name="Long P.F."/>
            <person name="Melo I.S."/>
        </authorList>
    </citation>
    <scope>NUCLEOTIDE SEQUENCE [LARGE SCALE GENOMIC DNA]</scope>
    <source>
        <strain evidence="2">CMAA 1322</strain>
    </source>
</reference>
<proteinExistence type="predicted"/>
<evidence type="ECO:0000313" key="1">
    <source>
        <dbReference type="EMBL" id="KNB52459.1"/>
    </source>
</evidence>
<accession>A0A0K9XGB1</accession>
<dbReference type="Proteomes" id="UP000037288">
    <property type="component" value="Unassembled WGS sequence"/>
</dbReference>
<dbReference type="PATRIC" id="fig|1678637.3.peg.2365"/>
<dbReference type="RefSeq" id="WP_049715932.1">
    <property type="nucleotide sequence ID" value="NZ_LFXA01000005.1"/>
</dbReference>
<name>A0A0K9XGB1_9ACTN</name>
<protein>
    <submittedName>
        <fullName evidence="1">Phosphoglycerate mutase</fullName>
    </submittedName>
</protein>
<gene>
    <name evidence="1" type="ORF">AC230_10935</name>
</gene>
<dbReference type="AlphaFoldDB" id="A0A0K9XGB1"/>
<dbReference type="SUPFAM" id="SSF53254">
    <property type="entry name" value="Phosphoglycerate mutase-like"/>
    <property type="match status" value="1"/>
</dbReference>
<keyword evidence="2" id="KW-1185">Reference proteome</keyword>
<dbReference type="EMBL" id="LFXA01000005">
    <property type="protein sequence ID" value="KNB52459.1"/>
    <property type="molecule type" value="Genomic_DNA"/>
</dbReference>
<dbReference type="InterPro" id="IPR013078">
    <property type="entry name" value="His_Pase_superF_clade-1"/>
</dbReference>
<sequence length="238" mass="26336">MTTYVLRHGQTNYSRRYLVNGDPTKPIRLSEEGRRSLNKGWSSVPLHSVKTWLASEFPRAQQTASLLMGVPGPELITDPRLNELDYGEFEGNPFLEYAVWLDGHGAHERPPGGSESQREGIRRMLAGVLAALEHPGPRVLVAHGLLISVLLWHRDRAVGETMPLFFPEAPYVEPVAIPDVELPEFIRTLMNDLETGVQDRTGTIGDWGIFRTGDGSAVATVDSVSPSHSQDQKDLPHA</sequence>
<dbReference type="SMART" id="SM00855">
    <property type="entry name" value="PGAM"/>
    <property type="match status" value="1"/>
</dbReference>
<evidence type="ECO:0000313" key="2">
    <source>
        <dbReference type="Proteomes" id="UP000037288"/>
    </source>
</evidence>
<comment type="caution">
    <text evidence="1">The sequence shown here is derived from an EMBL/GenBank/DDBJ whole genome shotgun (WGS) entry which is preliminary data.</text>
</comment>